<dbReference type="Pfam" id="PF14539">
    <property type="entry name" value="DUF4442"/>
    <property type="match status" value="1"/>
</dbReference>
<reference evidence="1 2" key="1">
    <citation type="journal article" date="2019" name="Int. J. Syst. Evol. Microbiol.">
        <title>The Global Catalogue of Microorganisms (GCM) 10K type strain sequencing project: providing services to taxonomists for standard genome sequencing and annotation.</title>
        <authorList>
            <consortium name="The Broad Institute Genomics Platform"/>
            <consortium name="The Broad Institute Genome Sequencing Center for Infectious Disease"/>
            <person name="Wu L."/>
            <person name="Ma J."/>
        </authorList>
    </citation>
    <scope>NUCLEOTIDE SEQUENCE [LARGE SCALE GENOMIC DNA]</scope>
    <source>
        <strain evidence="1 2">JCM 14326</strain>
    </source>
</reference>
<comment type="caution">
    <text evidence="1">The sequence shown here is derived from an EMBL/GenBank/DDBJ whole genome shotgun (WGS) entry which is preliminary data.</text>
</comment>
<evidence type="ECO:0000313" key="2">
    <source>
        <dbReference type="Proteomes" id="UP001501094"/>
    </source>
</evidence>
<sequence>MLRGVTTDVYRLWQKLSGRPLGKWAFGRAYGLKVPYFRTIRPRFTEVRPGFCRLVVPDRRGVRNHIGTVHAIAVCNGLEAAMGAMAEATVPDHKRWLPKGMDVRYTAKSTSDITCTAESDPARWLDPDPDVPVTVTATRDDGTVVAEGIIHLWVTDKPRR</sequence>
<gene>
    <name evidence="1" type="ORF">GCM10009751_13680</name>
</gene>
<name>A0ABN2NAW0_9MICO</name>
<dbReference type="InterPro" id="IPR029069">
    <property type="entry name" value="HotDog_dom_sf"/>
</dbReference>
<dbReference type="Proteomes" id="UP001501094">
    <property type="component" value="Unassembled WGS sequence"/>
</dbReference>
<accession>A0ABN2NAW0</accession>
<organism evidence="1 2">
    <name type="scientific">Myceligenerans crystallogenes</name>
    <dbReference type="NCBI Taxonomy" id="316335"/>
    <lineage>
        <taxon>Bacteria</taxon>
        <taxon>Bacillati</taxon>
        <taxon>Actinomycetota</taxon>
        <taxon>Actinomycetes</taxon>
        <taxon>Micrococcales</taxon>
        <taxon>Promicromonosporaceae</taxon>
        <taxon>Myceligenerans</taxon>
    </lineage>
</organism>
<protein>
    <submittedName>
        <fullName evidence="1">Hotdog fold domain-containing protein</fullName>
    </submittedName>
</protein>
<dbReference type="InterPro" id="IPR027961">
    <property type="entry name" value="DUF4442"/>
</dbReference>
<dbReference type="EMBL" id="BAAANL010000002">
    <property type="protein sequence ID" value="GAA1857539.1"/>
    <property type="molecule type" value="Genomic_DNA"/>
</dbReference>
<dbReference type="SUPFAM" id="SSF54637">
    <property type="entry name" value="Thioesterase/thiol ester dehydrase-isomerase"/>
    <property type="match status" value="1"/>
</dbReference>
<keyword evidence="2" id="KW-1185">Reference proteome</keyword>
<dbReference type="Gene3D" id="3.10.129.10">
    <property type="entry name" value="Hotdog Thioesterase"/>
    <property type="match status" value="1"/>
</dbReference>
<proteinExistence type="predicted"/>
<evidence type="ECO:0000313" key="1">
    <source>
        <dbReference type="EMBL" id="GAA1857539.1"/>
    </source>
</evidence>